<protein>
    <submittedName>
        <fullName evidence="2">Cytochrome B</fullName>
    </submittedName>
</protein>
<organism evidence="2 3">
    <name type="scientific">Pseudoalteromonas ruthenica</name>
    <dbReference type="NCBI Taxonomy" id="151081"/>
    <lineage>
        <taxon>Bacteria</taxon>
        <taxon>Pseudomonadati</taxon>
        <taxon>Pseudomonadota</taxon>
        <taxon>Gammaproteobacteria</taxon>
        <taxon>Alteromonadales</taxon>
        <taxon>Pseudoalteromonadaceae</taxon>
        <taxon>Pseudoalteromonas</taxon>
    </lineage>
</organism>
<sequence length="52" mass="6303">MLRNTKRSYGWVSIVFHWLSACAILAMFWLGLYMVDLSYYDPWYRDALTIHK</sequence>
<comment type="caution">
    <text evidence="2">The sequence shown here is derived from an EMBL/GenBank/DDBJ whole genome shotgun (WGS) entry which is preliminary data.</text>
</comment>
<keyword evidence="1" id="KW-0812">Transmembrane</keyword>
<dbReference type="GO" id="GO:0016020">
    <property type="term" value="C:membrane"/>
    <property type="evidence" value="ECO:0007669"/>
    <property type="project" value="InterPro"/>
</dbReference>
<dbReference type="SUPFAM" id="SSF81342">
    <property type="entry name" value="Transmembrane di-heme cytochromes"/>
    <property type="match status" value="1"/>
</dbReference>
<accession>A0A5S3YQW0</accession>
<reference evidence="2 3" key="1">
    <citation type="submission" date="2017-12" db="EMBL/GenBank/DDBJ databases">
        <authorList>
            <person name="Paulsen S."/>
            <person name="Gram L.K."/>
        </authorList>
    </citation>
    <scope>NUCLEOTIDE SEQUENCE [LARGE SCALE GENOMIC DNA]</scope>
    <source>
        <strain evidence="2 3">S2897</strain>
    </source>
</reference>
<dbReference type="InterPro" id="IPR016174">
    <property type="entry name" value="Di-haem_cyt_TM"/>
</dbReference>
<gene>
    <name evidence="2" type="ORF">CWC05_19970</name>
</gene>
<dbReference type="Proteomes" id="UP000305874">
    <property type="component" value="Unassembled WGS sequence"/>
</dbReference>
<keyword evidence="1" id="KW-0472">Membrane</keyword>
<feature type="transmembrane region" description="Helical" evidence="1">
    <location>
        <begin position="12"/>
        <end position="35"/>
    </location>
</feature>
<name>A0A5S3YQW0_9GAMM</name>
<dbReference type="PROSITE" id="PS51257">
    <property type="entry name" value="PROKAR_LIPOPROTEIN"/>
    <property type="match status" value="1"/>
</dbReference>
<proteinExistence type="predicted"/>
<reference evidence="3" key="2">
    <citation type="submission" date="2019-06" db="EMBL/GenBank/DDBJ databases">
        <title>Co-occurence of chitin degradation, pigmentation and bioactivity in marine Pseudoalteromonas.</title>
        <authorList>
            <person name="Sonnenschein E.C."/>
            <person name="Bech P.K."/>
        </authorList>
    </citation>
    <scope>NUCLEOTIDE SEQUENCE [LARGE SCALE GENOMIC DNA]</scope>
    <source>
        <strain evidence="3">S2897</strain>
    </source>
</reference>
<evidence type="ECO:0000313" key="3">
    <source>
        <dbReference type="Proteomes" id="UP000305874"/>
    </source>
</evidence>
<keyword evidence="1" id="KW-1133">Transmembrane helix</keyword>
<dbReference type="EMBL" id="PNCG01000259">
    <property type="protein sequence ID" value="TMP79211.1"/>
    <property type="molecule type" value="Genomic_DNA"/>
</dbReference>
<dbReference type="GO" id="GO:0022904">
    <property type="term" value="P:respiratory electron transport chain"/>
    <property type="evidence" value="ECO:0007669"/>
    <property type="project" value="InterPro"/>
</dbReference>
<evidence type="ECO:0000313" key="2">
    <source>
        <dbReference type="EMBL" id="TMP79211.1"/>
    </source>
</evidence>
<dbReference type="AlphaFoldDB" id="A0A5S3YQW0"/>
<feature type="non-terminal residue" evidence="2">
    <location>
        <position position="52"/>
    </location>
</feature>
<evidence type="ECO:0000256" key="1">
    <source>
        <dbReference type="SAM" id="Phobius"/>
    </source>
</evidence>